<proteinExistence type="predicted"/>
<protein>
    <recommendedName>
        <fullName evidence="2">DUF559 domain-containing protein</fullName>
    </recommendedName>
</protein>
<dbReference type="Gene3D" id="3.40.960.10">
    <property type="entry name" value="VSR Endonuclease"/>
    <property type="match status" value="1"/>
</dbReference>
<name>A0A382QXE2_9ZZZZ</name>
<gene>
    <name evidence="1" type="ORF">METZ01_LOCUS343027</name>
</gene>
<organism evidence="1">
    <name type="scientific">marine metagenome</name>
    <dbReference type="NCBI Taxonomy" id="408172"/>
    <lineage>
        <taxon>unclassified sequences</taxon>
        <taxon>metagenomes</taxon>
        <taxon>ecological metagenomes</taxon>
    </lineage>
</organism>
<accession>A0A382QXE2</accession>
<evidence type="ECO:0008006" key="2">
    <source>
        <dbReference type="Google" id="ProtNLM"/>
    </source>
</evidence>
<sequence>MSKKIGGMSVAGLKTISKIFLESDNVSEHKLARFHLDIYFPDEKIAFEYDGPDHYDKVANHERDERKNALCKSEGITLKRWPYYFQLTRDIARYYFPNDYSEKKYELAIMEVYWTDIESEILAPGLHKSKFTPANFTSKGIKRFIAEMKDAPESLRSQVKHSFKLYEQQIVKKHGEGFEWLLYPEDNAKFDEFMNFDPDPKYLNYIYINSKI</sequence>
<reference evidence="1" key="1">
    <citation type="submission" date="2018-05" db="EMBL/GenBank/DDBJ databases">
        <authorList>
            <person name="Lanie J.A."/>
            <person name="Ng W.-L."/>
            <person name="Kazmierczak K.M."/>
            <person name="Andrzejewski T.M."/>
            <person name="Davidsen T.M."/>
            <person name="Wayne K.J."/>
            <person name="Tettelin H."/>
            <person name="Glass J.I."/>
            <person name="Rusch D."/>
            <person name="Podicherti R."/>
            <person name="Tsui H.-C.T."/>
            <person name="Winkler M.E."/>
        </authorList>
    </citation>
    <scope>NUCLEOTIDE SEQUENCE</scope>
</reference>
<evidence type="ECO:0000313" key="1">
    <source>
        <dbReference type="EMBL" id="SVC90173.1"/>
    </source>
</evidence>
<dbReference type="AlphaFoldDB" id="A0A382QXE2"/>
<dbReference type="EMBL" id="UINC01117621">
    <property type="protein sequence ID" value="SVC90173.1"/>
    <property type="molecule type" value="Genomic_DNA"/>
</dbReference>